<dbReference type="KEGG" id="cex:CSE_02690"/>
<accession>A0A7U6GDL0</accession>
<proteinExistence type="predicted"/>
<reference evidence="2 3" key="1">
    <citation type="submission" date="2011-01" db="EMBL/GenBank/DDBJ databases">
        <title>Whole genome sequence of Caldisericum exile AZM16c01.</title>
        <authorList>
            <person name="Narita-Yamada S."/>
            <person name="Kawakoshi A."/>
            <person name="Nakamura S."/>
            <person name="Sasagawa M."/>
            <person name="Fukada J."/>
            <person name="Sekine M."/>
            <person name="Kato Y."/>
            <person name="Fukai R."/>
            <person name="Sasaki K."/>
            <person name="Hanamaki A."/>
            <person name="Narita H."/>
            <person name="Konno Y."/>
            <person name="Mori K."/>
            <person name="Yamazaki S."/>
            <person name="Suzuki K."/>
            <person name="Fujita N."/>
        </authorList>
    </citation>
    <scope>NUCLEOTIDE SEQUENCE [LARGE SCALE GENOMIC DNA]</scope>
    <source>
        <strain evidence="3">DSM 21853 / NBRC 104410 / AZM16c01</strain>
    </source>
</reference>
<dbReference type="Proteomes" id="UP000004793">
    <property type="component" value="Chromosome"/>
</dbReference>
<organism evidence="2 3">
    <name type="scientific">Caldisericum exile (strain DSM 21853 / NBRC 104410 / AZM16c01)</name>
    <dbReference type="NCBI Taxonomy" id="511051"/>
    <lineage>
        <taxon>Bacteria</taxon>
        <taxon>Pseudomonadati</taxon>
        <taxon>Caldisericota/Cryosericota group</taxon>
        <taxon>Caldisericota</taxon>
        <taxon>Caldisericia</taxon>
        <taxon>Caldisericales</taxon>
        <taxon>Caldisericaceae</taxon>
        <taxon>Caldisericum</taxon>
    </lineage>
</organism>
<protein>
    <submittedName>
        <fullName evidence="2">CRISPR-associated protein</fullName>
    </submittedName>
</protein>
<dbReference type="InterPro" id="IPR019121">
    <property type="entry name" value="CRISPR-assoc_CXXC-CXXC_dom"/>
</dbReference>
<evidence type="ECO:0000313" key="3">
    <source>
        <dbReference type="Proteomes" id="UP000004793"/>
    </source>
</evidence>
<feature type="domain" description="CRISPR-associated protein CXXC-CXXC" evidence="1">
    <location>
        <begin position="213"/>
        <end position="271"/>
    </location>
</feature>
<evidence type="ECO:0000313" key="2">
    <source>
        <dbReference type="EMBL" id="BAL80395.1"/>
    </source>
</evidence>
<dbReference type="NCBIfam" id="TIGR01908">
    <property type="entry name" value="cas_CXXC_CXXC"/>
    <property type="match status" value="1"/>
</dbReference>
<dbReference type="AlphaFoldDB" id="A0A7U6GDL0"/>
<name>A0A7U6GDL0_CALEA</name>
<evidence type="ECO:0000259" key="1">
    <source>
        <dbReference type="Pfam" id="PF09706"/>
    </source>
</evidence>
<gene>
    <name evidence="2" type="ordered locus">CSE_02690</name>
</gene>
<dbReference type="Pfam" id="PF09706">
    <property type="entry name" value="Cas_CXXC_CXXC"/>
    <property type="match status" value="1"/>
</dbReference>
<keyword evidence="3" id="KW-1185">Reference proteome</keyword>
<dbReference type="InterPro" id="IPR010180">
    <property type="entry name" value="CRISPR-assoc_prot_CXXC-CXXC"/>
</dbReference>
<dbReference type="RefSeq" id="WP_014452802.1">
    <property type="nucleotide sequence ID" value="NC_017096.1"/>
</dbReference>
<dbReference type="EMBL" id="AP012051">
    <property type="protein sequence ID" value="BAL80395.1"/>
    <property type="molecule type" value="Genomic_DNA"/>
</dbReference>
<dbReference type="OrthoDB" id="5540852at2"/>
<sequence>MSEKFKVYLSDWLFNAGIIGFLKIMTNDNIEDQKIVTIGENYIEFERESIKGFSEKYFNTAFKQYGRYDRTLQTLKEFLEDLRNVRDSKNLETISRKYEVDKNNLGLELPLYLFNRFKNKFPYFKFLNNVLPDDEEIKKDPNKVEKIFEEVAALEEKHKEIYQKILENDVRSYLKNIYGQKSFLNNSIRTGIFNKFYNDFEKPIVENTVKQESELYCVNCGRPAKKDTSFDTGISPFFGINKDASNFLWKFNTKLPLCEICELIYFCSFAALTPSVYTKDKTFYFVNSDSSVIDLYQKNRLLSLVLKKEGNPILDFFPELIIELQKEKAYFSLRNIALIELNLNDGNFPKIYSFNISKAKALYLNENANTLKKLAKASYKIKDKERYVLFETIEKILRNEINYEFLYSLERMFLSNSNKNKQNLNPYHLQVLNLLILNFIKNTKNEGRNKMDLEEKEVWNIYFKGKELSKKMRDRNAENKIHTIAYKLLNALKASDVNYFMDVIMRTFMAYEMEIPSDMVKVLLKKDNFYPLGYGFLNGFLDKKGDEKENE</sequence>